<evidence type="ECO:0000256" key="1">
    <source>
        <dbReference type="SAM" id="Phobius"/>
    </source>
</evidence>
<organism evidence="2 3">
    <name type="scientific">Phyllachora maydis</name>
    <dbReference type="NCBI Taxonomy" id="1825666"/>
    <lineage>
        <taxon>Eukaryota</taxon>
        <taxon>Fungi</taxon>
        <taxon>Dikarya</taxon>
        <taxon>Ascomycota</taxon>
        <taxon>Pezizomycotina</taxon>
        <taxon>Sordariomycetes</taxon>
        <taxon>Sordariomycetidae</taxon>
        <taxon>Phyllachorales</taxon>
        <taxon>Phyllachoraceae</taxon>
        <taxon>Phyllachora</taxon>
    </lineage>
</organism>
<accession>A0AAD9I748</accession>
<keyword evidence="1" id="KW-1133">Transmembrane helix</keyword>
<reference evidence="2" key="1">
    <citation type="journal article" date="2023" name="Mol. Plant Microbe Interact.">
        <title>Elucidating the Obligate Nature and Biological Capacity of an Invasive Fungal Corn Pathogen.</title>
        <authorList>
            <person name="MacCready J.S."/>
            <person name="Roggenkamp E.M."/>
            <person name="Gdanetz K."/>
            <person name="Chilvers M.I."/>
        </authorList>
    </citation>
    <scope>NUCLEOTIDE SEQUENCE</scope>
    <source>
        <strain evidence="2">PM02</strain>
    </source>
</reference>
<gene>
    <name evidence="2" type="ORF">P8C59_006849</name>
</gene>
<evidence type="ECO:0000313" key="3">
    <source>
        <dbReference type="Proteomes" id="UP001217918"/>
    </source>
</evidence>
<dbReference type="AlphaFoldDB" id="A0AAD9I748"/>
<sequence>MDREVPVVVGAVAVPVAGPLLSVLNVAVTLAPVGLTLFNVALTYPVAFPLLDGKMPEFAGAVGSVVGVVAPVPRNVPVGVTPDKVEGVWAVGVPVLNVVLPVPRNKPVGVTPGKLVLVWPVSPEDG</sequence>
<keyword evidence="1" id="KW-0812">Transmembrane</keyword>
<feature type="transmembrane region" description="Helical" evidence="1">
    <location>
        <begin position="7"/>
        <end position="27"/>
    </location>
</feature>
<dbReference type="EMBL" id="JAQQPM010000006">
    <property type="protein sequence ID" value="KAK2072499.1"/>
    <property type="molecule type" value="Genomic_DNA"/>
</dbReference>
<name>A0AAD9I748_9PEZI</name>
<keyword evidence="3" id="KW-1185">Reference proteome</keyword>
<protein>
    <submittedName>
        <fullName evidence="2">Uncharacterized protein</fullName>
    </submittedName>
</protein>
<dbReference type="Proteomes" id="UP001217918">
    <property type="component" value="Unassembled WGS sequence"/>
</dbReference>
<evidence type="ECO:0000313" key="2">
    <source>
        <dbReference type="EMBL" id="KAK2072499.1"/>
    </source>
</evidence>
<keyword evidence="1" id="KW-0472">Membrane</keyword>
<comment type="caution">
    <text evidence="2">The sequence shown here is derived from an EMBL/GenBank/DDBJ whole genome shotgun (WGS) entry which is preliminary data.</text>
</comment>
<proteinExistence type="predicted"/>